<dbReference type="InterPro" id="IPR015920">
    <property type="entry name" value="Cellobiose_DH-like_cyt"/>
</dbReference>
<dbReference type="Gene3D" id="2.60.40.1210">
    <property type="entry name" value="Cellobiose dehydrogenase, cytochrome domain"/>
    <property type="match status" value="1"/>
</dbReference>
<dbReference type="InterPro" id="IPR006593">
    <property type="entry name" value="Cyt_b561/ferric_Rdtase_TM"/>
</dbReference>
<feature type="transmembrane region" description="Helical" evidence="8">
    <location>
        <begin position="287"/>
        <end position="305"/>
    </location>
</feature>
<evidence type="ECO:0000259" key="10">
    <source>
        <dbReference type="SMART" id="SM00665"/>
    </source>
</evidence>
<dbReference type="SUPFAM" id="SSF49344">
    <property type="entry name" value="CBD9-like"/>
    <property type="match status" value="2"/>
</dbReference>
<feature type="transmembrane region" description="Helical" evidence="8">
    <location>
        <begin position="317"/>
        <end position="336"/>
    </location>
</feature>
<feature type="signal peptide" evidence="9">
    <location>
        <begin position="1"/>
        <end position="27"/>
    </location>
</feature>
<feature type="transmembrane region" description="Helical" evidence="8">
    <location>
        <begin position="413"/>
        <end position="434"/>
    </location>
</feature>
<comment type="subcellular location">
    <subcellularLocation>
        <location evidence="1">Membrane</location>
    </subcellularLocation>
</comment>
<dbReference type="CDD" id="cd09630">
    <property type="entry name" value="CDH_like_cytochrome"/>
    <property type="match status" value="1"/>
</dbReference>
<comment type="caution">
    <text evidence="11">The sequence shown here is derived from an EMBL/GenBank/DDBJ whole genome shotgun (WGS) entry which is preliminary data.</text>
</comment>
<evidence type="ECO:0000256" key="9">
    <source>
        <dbReference type="SAM" id="SignalP"/>
    </source>
</evidence>
<gene>
    <name evidence="11" type="ORF">QBC46DRAFT_391682</name>
</gene>
<evidence type="ECO:0000256" key="2">
    <source>
        <dbReference type="ARBA" id="ARBA00022448"/>
    </source>
</evidence>
<organism evidence="11 12">
    <name type="scientific">Diplogelasinospora grovesii</name>
    <dbReference type="NCBI Taxonomy" id="303347"/>
    <lineage>
        <taxon>Eukaryota</taxon>
        <taxon>Fungi</taxon>
        <taxon>Dikarya</taxon>
        <taxon>Ascomycota</taxon>
        <taxon>Pezizomycotina</taxon>
        <taxon>Sordariomycetes</taxon>
        <taxon>Sordariomycetidae</taxon>
        <taxon>Sordariales</taxon>
        <taxon>Diplogelasinosporaceae</taxon>
        <taxon>Diplogelasinospora</taxon>
    </lineage>
</organism>
<keyword evidence="3 8" id="KW-0812">Transmembrane</keyword>
<dbReference type="PANTHER" id="PTHR47797:SF3">
    <property type="entry name" value="CYTOCHROME B561 DOMAIN-CONTAINING PROTEIN"/>
    <property type="match status" value="1"/>
</dbReference>
<feature type="region of interest" description="Disordered" evidence="7">
    <location>
        <begin position="461"/>
        <end position="517"/>
    </location>
</feature>
<feature type="region of interest" description="Disordered" evidence="7">
    <location>
        <begin position="141"/>
        <end position="170"/>
    </location>
</feature>
<evidence type="ECO:0000256" key="8">
    <source>
        <dbReference type="SAM" id="Phobius"/>
    </source>
</evidence>
<feature type="transmembrane region" description="Helical" evidence="8">
    <location>
        <begin position="387"/>
        <end position="407"/>
    </location>
</feature>
<dbReference type="GO" id="GO:0016020">
    <property type="term" value="C:membrane"/>
    <property type="evidence" value="ECO:0007669"/>
    <property type="project" value="UniProtKB-SubCell"/>
</dbReference>
<accession>A0AAN6N297</accession>
<evidence type="ECO:0000256" key="1">
    <source>
        <dbReference type="ARBA" id="ARBA00004370"/>
    </source>
</evidence>
<keyword evidence="12" id="KW-1185">Reference proteome</keyword>
<protein>
    <recommendedName>
        <fullName evidence="10">Cytochrome b561 domain-containing protein</fullName>
    </recommendedName>
</protein>
<name>A0AAN6N297_9PEZI</name>
<dbReference type="Gene3D" id="1.20.120.1770">
    <property type="match status" value="1"/>
</dbReference>
<evidence type="ECO:0000256" key="7">
    <source>
        <dbReference type="SAM" id="MobiDB-lite"/>
    </source>
</evidence>
<keyword evidence="9" id="KW-0732">Signal</keyword>
<dbReference type="CDD" id="cd08760">
    <property type="entry name" value="Cyt_b561_FRRS1_like"/>
    <property type="match status" value="1"/>
</dbReference>
<dbReference type="Proteomes" id="UP001303473">
    <property type="component" value="Unassembled WGS sequence"/>
</dbReference>
<feature type="transmembrane region" description="Helical" evidence="8">
    <location>
        <begin position="348"/>
        <end position="366"/>
    </location>
</feature>
<evidence type="ECO:0000256" key="5">
    <source>
        <dbReference type="ARBA" id="ARBA00022989"/>
    </source>
</evidence>
<dbReference type="SMART" id="SM00665">
    <property type="entry name" value="B561"/>
    <property type="match status" value="1"/>
</dbReference>
<evidence type="ECO:0000313" key="12">
    <source>
        <dbReference type="Proteomes" id="UP001303473"/>
    </source>
</evidence>
<dbReference type="PANTHER" id="PTHR47797">
    <property type="entry name" value="DEHYDROGENASE, PUTATIVE (AFU_ORTHOLOGUE AFUA_8G05805)-RELATED"/>
    <property type="match status" value="1"/>
</dbReference>
<evidence type="ECO:0000256" key="3">
    <source>
        <dbReference type="ARBA" id="ARBA00022692"/>
    </source>
</evidence>
<proteinExistence type="predicted"/>
<reference evidence="12" key="1">
    <citation type="journal article" date="2023" name="Mol. Phylogenet. Evol.">
        <title>Genome-scale phylogeny and comparative genomics of the fungal order Sordariales.</title>
        <authorList>
            <person name="Hensen N."/>
            <person name="Bonometti L."/>
            <person name="Westerberg I."/>
            <person name="Brannstrom I.O."/>
            <person name="Guillou S."/>
            <person name="Cros-Aarteil S."/>
            <person name="Calhoun S."/>
            <person name="Haridas S."/>
            <person name="Kuo A."/>
            <person name="Mondo S."/>
            <person name="Pangilinan J."/>
            <person name="Riley R."/>
            <person name="LaButti K."/>
            <person name="Andreopoulos B."/>
            <person name="Lipzen A."/>
            <person name="Chen C."/>
            <person name="Yan M."/>
            <person name="Daum C."/>
            <person name="Ng V."/>
            <person name="Clum A."/>
            <person name="Steindorff A."/>
            <person name="Ohm R.A."/>
            <person name="Martin F."/>
            <person name="Silar P."/>
            <person name="Natvig D.O."/>
            <person name="Lalanne C."/>
            <person name="Gautier V."/>
            <person name="Ament-Velasquez S.L."/>
            <person name="Kruys A."/>
            <person name="Hutchinson M.I."/>
            <person name="Powell A.J."/>
            <person name="Barry K."/>
            <person name="Miller A.N."/>
            <person name="Grigoriev I.V."/>
            <person name="Debuchy R."/>
            <person name="Gladieux P."/>
            <person name="Hiltunen Thoren M."/>
            <person name="Johannesson H."/>
        </authorList>
    </citation>
    <scope>NUCLEOTIDE SEQUENCE [LARGE SCALE GENOMIC DNA]</scope>
    <source>
        <strain evidence="12">CBS 340.73</strain>
    </source>
</reference>
<evidence type="ECO:0000256" key="4">
    <source>
        <dbReference type="ARBA" id="ARBA00022982"/>
    </source>
</evidence>
<keyword evidence="6 8" id="KW-0472">Membrane</keyword>
<keyword evidence="2" id="KW-0813">Transport</keyword>
<keyword evidence="5 8" id="KW-1133">Transmembrane helix</keyword>
<feature type="compositionally biased region" description="Acidic residues" evidence="7">
    <location>
        <begin position="473"/>
        <end position="489"/>
    </location>
</feature>
<feature type="chain" id="PRO_5042829539" description="Cytochrome b561 domain-containing protein" evidence="9">
    <location>
        <begin position="28"/>
        <end position="517"/>
    </location>
</feature>
<dbReference type="AlphaFoldDB" id="A0AAN6N297"/>
<feature type="domain" description="Cytochrome b561" evidence="10">
    <location>
        <begin position="285"/>
        <end position="404"/>
    </location>
</feature>
<sequence>MRSIMASRPHKLSTLTALLLNLTFVLGEPAQYCRFGHSRGAVDFCLAVANTFNATNTSGYDLWLTLTVTKSGPQGWTAIGTGEQMAGALMFIAYGDPTTDSSPPVLSIRSVDGHHQPKPVTNTFLKSQGVDLRILRSEWTTAPENGLTKGKRHDDDNDDQDEPLPDPNGRRYTAVFSVVCFNCGGWPGSSPIRATSAGQPFIWAWNNRQEMKGYDLDQKLDMHRHHEGNGGYGRFYVDMNASRIDGPTWGLFSPEIQEGVERIHSSDMPMDGSRAGKKGWPWGKTHGWLMGTAFLGMFPLGVVLVRSPGNAFKRHWTTQVLATGTAWTGAAVGLIMSGGFKGLRTTHQWVGLIIMVALGIQGILGWRHHLDYLRIRRRTWISYGHIWLGRTGLTLGWINVLTGLVLAGHGRKTAGLVLGLVIMEVVGVSIWVWLAQRRKQREQKGEIKGVESHALIARQGGSNVEDYSALEMSDGEETEDEEGDGDVAGEGEKEGKKAGNGKYSRLPKKSVDIAAMR</sequence>
<dbReference type="EMBL" id="MU853844">
    <property type="protein sequence ID" value="KAK3937831.1"/>
    <property type="molecule type" value="Genomic_DNA"/>
</dbReference>
<evidence type="ECO:0000313" key="11">
    <source>
        <dbReference type="EMBL" id="KAK3937831.1"/>
    </source>
</evidence>
<keyword evidence="4" id="KW-0249">Electron transport</keyword>
<evidence type="ECO:0000256" key="6">
    <source>
        <dbReference type="ARBA" id="ARBA00023136"/>
    </source>
</evidence>